<dbReference type="Gene3D" id="1.10.150.240">
    <property type="entry name" value="Putative phosphatase, domain 2"/>
    <property type="match status" value="1"/>
</dbReference>
<dbReference type="CDD" id="cd01990">
    <property type="entry name" value="LarE-like"/>
    <property type="match status" value="1"/>
</dbReference>
<dbReference type="InterPro" id="IPR005232">
    <property type="entry name" value="LarE"/>
</dbReference>
<dbReference type="Proteomes" id="UP000638648">
    <property type="component" value="Unassembled WGS sequence"/>
</dbReference>
<keyword evidence="2" id="KW-1185">Reference proteome</keyword>
<dbReference type="PANTHER" id="PTHR43169">
    <property type="entry name" value="EXSB FAMILY PROTEIN"/>
    <property type="match status" value="1"/>
</dbReference>
<accession>A0A927REP3</accession>
<dbReference type="Gene3D" id="3.40.50.620">
    <property type="entry name" value="HUPs"/>
    <property type="match status" value="1"/>
</dbReference>
<dbReference type="NCBIfam" id="TIGR00268">
    <property type="entry name" value="ATP-dependent sacrificial sulfur transferase LarE"/>
    <property type="match status" value="1"/>
</dbReference>
<evidence type="ECO:0000313" key="1">
    <source>
        <dbReference type="EMBL" id="MBE1612409.1"/>
    </source>
</evidence>
<dbReference type="InterPro" id="IPR023214">
    <property type="entry name" value="HAD_sf"/>
</dbReference>
<protein>
    <submittedName>
        <fullName evidence="1">Uncharacterized protein</fullName>
    </submittedName>
</protein>
<gene>
    <name evidence="1" type="ORF">HEB94_009257</name>
</gene>
<evidence type="ECO:0000313" key="2">
    <source>
        <dbReference type="Proteomes" id="UP000638648"/>
    </source>
</evidence>
<dbReference type="AlphaFoldDB" id="A0A927REP3"/>
<dbReference type="Pfam" id="PF12710">
    <property type="entry name" value="HAD"/>
    <property type="match status" value="1"/>
</dbReference>
<dbReference type="Gene3D" id="3.40.50.1000">
    <property type="entry name" value="HAD superfamily/HAD-like"/>
    <property type="match status" value="1"/>
</dbReference>
<proteinExistence type="predicted"/>
<dbReference type="PANTHER" id="PTHR43169:SF2">
    <property type="entry name" value="NAD_GMP SYNTHASE DOMAIN-CONTAINING PROTEIN"/>
    <property type="match status" value="1"/>
</dbReference>
<dbReference type="RefSeq" id="WP_337918416.1">
    <property type="nucleotide sequence ID" value="NZ_BAABJL010000194.1"/>
</dbReference>
<dbReference type="InterPro" id="IPR036412">
    <property type="entry name" value="HAD-like_sf"/>
</dbReference>
<dbReference type="EMBL" id="JADBEM010000001">
    <property type="protein sequence ID" value="MBE1612409.1"/>
    <property type="molecule type" value="Genomic_DNA"/>
</dbReference>
<dbReference type="InterPro" id="IPR023198">
    <property type="entry name" value="PGP-like_dom2"/>
</dbReference>
<dbReference type="InterPro" id="IPR014729">
    <property type="entry name" value="Rossmann-like_a/b/a_fold"/>
</dbReference>
<dbReference type="GO" id="GO:0016783">
    <property type="term" value="F:sulfurtransferase activity"/>
    <property type="evidence" value="ECO:0007669"/>
    <property type="project" value="InterPro"/>
</dbReference>
<comment type="caution">
    <text evidence="1">The sequence shown here is derived from an EMBL/GenBank/DDBJ whole genome shotgun (WGS) entry which is preliminary data.</text>
</comment>
<name>A0A927REP3_9ACTN</name>
<dbReference type="SUPFAM" id="SSF56784">
    <property type="entry name" value="HAD-like"/>
    <property type="match status" value="1"/>
</dbReference>
<reference evidence="1" key="1">
    <citation type="submission" date="2020-10" db="EMBL/GenBank/DDBJ databases">
        <title>Sequencing the genomes of 1000 actinobacteria strains.</title>
        <authorList>
            <person name="Klenk H.-P."/>
        </authorList>
    </citation>
    <scope>NUCLEOTIDE SEQUENCE</scope>
    <source>
        <strain evidence="1">DSM 45354</strain>
    </source>
</reference>
<sequence>MAPDRLVVGFDLDMTLIDSRPGIAAVWDAVSSRSGVFVDSALAVSRLGPPLAQEAAAWFPPERVAEAVALYRGLYPDTAITTSALMGGAAEAIAAVRKHGGRVLVITAKNTPHAKLHVDHLGLDVDEVVGDVWAEQKGEVLREHGATIFVGDHLGDIRGARAAGALALGVPTGGLSTQELREAGADVVLADLADFSFWLDDHMLERRLAALESELAGLGSVLVAFSGGADSAFLLAAAVRALGPDKVAAATAVSASLPDAELEPAREFAASLGVVHHTPRTDEMSREGYRANAGDRCYFCKAELVEVLAPLAEELGITHIATGTNADDGRAGFRPGIRAAAERGAVTPLKDAGFTKEQVREASLRWGLPTWDKPAAACLSSRIAYGLTITPARLARVEQAEVALRAVLAEAGVPVRNLRVRDVGDAARVEVDAELVELVTALEDANEAVLAAGFDVVEVDPKGFRSGSMNELLPNPQRYR</sequence>
<dbReference type="InterPro" id="IPR052188">
    <property type="entry name" value="Ni-pincer_cofactor_biosynth"/>
</dbReference>
<organism evidence="1 2">
    <name type="scientific">Actinopolymorpha pittospori</name>
    <dbReference type="NCBI Taxonomy" id="648752"/>
    <lineage>
        <taxon>Bacteria</taxon>
        <taxon>Bacillati</taxon>
        <taxon>Actinomycetota</taxon>
        <taxon>Actinomycetes</taxon>
        <taxon>Propionibacteriales</taxon>
        <taxon>Actinopolymorphaceae</taxon>
        <taxon>Actinopolymorpha</taxon>
    </lineage>
</organism>
<dbReference type="SUPFAM" id="SSF52402">
    <property type="entry name" value="Adenine nucleotide alpha hydrolases-like"/>
    <property type="match status" value="1"/>
</dbReference>